<reference evidence="2" key="1">
    <citation type="submission" date="2021-05" db="EMBL/GenBank/DDBJ databases">
        <title>A free-living protist that lacks canonical eukaryotic 1 DNA replication and segregation systems.</title>
        <authorList>
            <person name="Salas-Leiva D.E."/>
            <person name="Tromer E.C."/>
            <person name="Curtis B.A."/>
            <person name="Jerlstrom-Hultqvist J."/>
            <person name="Kolisko M."/>
            <person name="Yi Z."/>
            <person name="Salas-Leiva J.S."/>
            <person name="Gallot-Lavallee L."/>
            <person name="Kops G.J.P.L."/>
            <person name="Archibald J.M."/>
            <person name="Simpson A.G.B."/>
            <person name="Roger A.J."/>
        </authorList>
    </citation>
    <scope>NUCLEOTIDE SEQUENCE</scope>
    <source>
        <strain evidence="2">BICM</strain>
    </source>
</reference>
<evidence type="ECO:0000256" key="1">
    <source>
        <dbReference type="SAM" id="MobiDB-lite"/>
    </source>
</evidence>
<evidence type="ECO:0000313" key="3">
    <source>
        <dbReference type="Proteomes" id="UP000717585"/>
    </source>
</evidence>
<dbReference type="AlphaFoldDB" id="A0A8J6E702"/>
<evidence type="ECO:0000313" key="2">
    <source>
        <dbReference type="EMBL" id="KAG9390130.1"/>
    </source>
</evidence>
<keyword evidence="3" id="KW-1185">Reference proteome</keyword>
<feature type="region of interest" description="Disordered" evidence="1">
    <location>
        <begin position="324"/>
        <end position="356"/>
    </location>
</feature>
<feature type="compositionally biased region" description="Basic and acidic residues" evidence="1">
    <location>
        <begin position="55"/>
        <end position="67"/>
    </location>
</feature>
<comment type="caution">
    <text evidence="2">The sequence shown here is derived from an EMBL/GenBank/DDBJ whole genome shotgun (WGS) entry which is preliminary data.</text>
</comment>
<feature type="region of interest" description="Disordered" evidence="1">
    <location>
        <begin position="208"/>
        <end position="227"/>
    </location>
</feature>
<sequence length="454" mass="50369">MPFQSERPNYILNTRDIDGAYPRPKGWKTTRVVNPLEPEYQLPKVEEVPPPEIPFKGDRYHVDDIEGTKATPLYRGVPRNNLRTDVIQPSPPYQRKVPIPMDVNDIVNKPQPPKRMVDPNDPHYESLTPSKGVDPDAPLDYQGTGVIGPVDGSKPRYSHGLKSSDRRLIDKFDVRDIGATPAHSLPQRAAVRNLTSCSDIDGASPKVPLAWRDGRHSNPLNPDYGMRDQGLGDAGMAKREEILAQMDAEARKPVVRMVRGVVNKTHSQISEHIADNTASPVTASYLVPAAPIPVPETPVRVQTPPTNRDPVVPDLSPVTRRAVPREKLEQSRNPVPAITDEGRVPGQWPAKGRRAADEQVKMFPATIKCMAQSLKEETLAHQKLDVARLHKSPLLSPNSTVRHSASPSTTYTRSPQPSARPRLSTSARPSREKMMRTQEQVRQDVDLVRSLGKG</sequence>
<protein>
    <submittedName>
        <fullName evidence="2">Actin related protein 5</fullName>
    </submittedName>
</protein>
<name>A0A8J6E702_9EUKA</name>
<feature type="compositionally biased region" description="Polar residues" evidence="1">
    <location>
        <begin position="395"/>
        <end position="428"/>
    </location>
</feature>
<organism evidence="2 3">
    <name type="scientific">Carpediemonas membranifera</name>
    <dbReference type="NCBI Taxonomy" id="201153"/>
    <lineage>
        <taxon>Eukaryota</taxon>
        <taxon>Metamonada</taxon>
        <taxon>Carpediemonas-like organisms</taxon>
        <taxon>Carpediemonas</taxon>
    </lineage>
</organism>
<feature type="compositionally biased region" description="Basic and acidic residues" evidence="1">
    <location>
        <begin position="429"/>
        <end position="447"/>
    </location>
</feature>
<feature type="region of interest" description="Disordered" evidence="1">
    <location>
        <begin position="394"/>
        <end position="454"/>
    </location>
</feature>
<dbReference type="PANTHER" id="PTHR38130:SF1">
    <property type="entry name" value="EF-HAND DOMAIN-CONTAINING PROTEIN"/>
    <property type="match status" value="1"/>
</dbReference>
<feature type="compositionally biased region" description="Basic and acidic residues" evidence="1">
    <location>
        <begin position="115"/>
        <end position="124"/>
    </location>
</feature>
<feature type="region of interest" description="Disordered" evidence="1">
    <location>
        <begin position="43"/>
        <end position="163"/>
    </location>
</feature>
<dbReference type="PANTHER" id="PTHR38130">
    <property type="entry name" value="EF-HAND DOMAIN-CONTAINING PROTEIN"/>
    <property type="match status" value="1"/>
</dbReference>
<accession>A0A8J6E702</accession>
<dbReference type="OrthoDB" id="10248735at2759"/>
<gene>
    <name evidence="2" type="ORF">J8273_8168</name>
</gene>
<proteinExistence type="predicted"/>
<dbReference type="EMBL" id="JAHDYR010000066">
    <property type="protein sequence ID" value="KAG9390130.1"/>
    <property type="molecule type" value="Genomic_DNA"/>
</dbReference>
<dbReference type="Proteomes" id="UP000717585">
    <property type="component" value="Unassembled WGS sequence"/>
</dbReference>
<feature type="region of interest" description="Disordered" evidence="1">
    <location>
        <begin position="1"/>
        <end position="28"/>
    </location>
</feature>